<feature type="non-terminal residue" evidence="1">
    <location>
        <position position="19"/>
    </location>
</feature>
<accession>A0A1Y3AP18</accession>
<organism evidence="1 2">
    <name type="scientific">Euroglyphus maynei</name>
    <name type="common">Mayne's house dust mite</name>
    <dbReference type="NCBI Taxonomy" id="6958"/>
    <lineage>
        <taxon>Eukaryota</taxon>
        <taxon>Metazoa</taxon>
        <taxon>Ecdysozoa</taxon>
        <taxon>Arthropoda</taxon>
        <taxon>Chelicerata</taxon>
        <taxon>Arachnida</taxon>
        <taxon>Acari</taxon>
        <taxon>Acariformes</taxon>
        <taxon>Sarcoptiformes</taxon>
        <taxon>Astigmata</taxon>
        <taxon>Psoroptidia</taxon>
        <taxon>Analgoidea</taxon>
        <taxon>Pyroglyphidae</taxon>
        <taxon>Pyroglyphinae</taxon>
        <taxon>Euroglyphus</taxon>
    </lineage>
</organism>
<dbReference type="Proteomes" id="UP000194236">
    <property type="component" value="Unassembled WGS sequence"/>
</dbReference>
<dbReference type="EMBL" id="MUJZ01069363">
    <property type="protein sequence ID" value="OTF69658.1"/>
    <property type="molecule type" value="Genomic_DNA"/>
</dbReference>
<evidence type="ECO:0000313" key="2">
    <source>
        <dbReference type="Proteomes" id="UP000194236"/>
    </source>
</evidence>
<gene>
    <name evidence="1" type="ORF">BLA29_014844</name>
</gene>
<name>A0A1Y3AP18_EURMA</name>
<reference evidence="1 2" key="1">
    <citation type="submission" date="2017-03" db="EMBL/GenBank/DDBJ databases">
        <title>Genome Survey of Euroglyphus maynei.</title>
        <authorList>
            <person name="Arlian L.G."/>
            <person name="Morgan M.S."/>
            <person name="Rider S.D."/>
        </authorList>
    </citation>
    <scope>NUCLEOTIDE SEQUENCE [LARGE SCALE GENOMIC DNA]</scope>
    <source>
        <strain evidence="1">Arlian Lab</strain>
        <tissue evidence="1">Whole body</tissue>
    </source>
</reference>
<comment type="caution">
    <text evidence="1">The sequence shown here is derived from an EMBL/GenBank/DDBJ whole genome shotgun (WGS) entry which is preliminary data.</text>
</comment>
<keyword evidence="2" id="KW-1185">Reference proteome</keyword>
<protein>
    <submittedName>
        <fullName evidence="1">Uncharacterized protein</fullName>
    </submittedName>
</protein>
<proteinExistence type="predicted"/>
<dbReference type="AlphaFoldDB" id="A0A1Y3AP18"/>
<sequence length="19" mass="2428">MNRKFLPLMMCFVFYFILN</sequence>
<evidence type="ECO:0000313" key="1">
    <source>
        <dbReference type="EMBL" id="OTF69658.1"/>
    </source>
</evidence>